<name>A0A5Q0M8Q4_VARPD</name>
<accession>A0A5Q0M8Q4</accession>
<dbReference type="EMBL" id="CP045644">
    <property type="protein sequence ID" value="QFZ86170.1"/>
    <property type="molecule type" value="Genomic_DNA"/>
</dbReference>
<gene>
    <name evidence="1" type="ORF">GFK26_27095</name>
</gene>
<dbReference type="Proteomes" id="UP000326780">
    <property type="component" value="Chromosome"/>
</dbReference>
<dbReference type="AlphaFoldDB" id="A0A5Q0M8Q4"/>
<evidence type="ECO:0000313" key="1">
    <source>
        <dbReference type="EMBL" id="QFZ86170.1"/>
    </source>
</evidence>
<sequence>MTRYGDEAGAAAGEADRHARIERLTRTLAHQCADESVAREQVDVWLDAVRLALRDGGALPPPGARTHWRSCVDKLDAALIALESLTRRRAN</sequence>
<dbReference type="RefSeq" id="WP_153284669.1">
    <property type="nucleotide sequence ID" value="NZ_CP045644.1"/>
</dbReference>
<organism evidence="1 2">
    <name type="scientific">Variovorax paradoxus</name>
    <dbReference type="NCBI Taxonomy" id="34073"/>
    <lineage>
        <taxon>Bacteria</taxon>
        <taxon>Pseudomonadati</taxon>
        <taxon>Pseudomonadota</taxon>
        <taxon>Betaproteobacteria</taxon>
        <taxon>Burkholderiales</taxon>
        <taxon>Comamonadaceae</taxon>
        <taxon>Variovorax</taxon>
    </lineage>
</organism>
<proteinExistence type="predicted"/>
<protein>
    <submittedName>
        <fullName evidence="1">Uncharacterized protein</fullName>
    </submittedName>
</protein>
<evidence type="ECO:0000313" key="2">
    <source>
        <dbReference type="Proteomes" id="UP000326780"/>
    </source>
</evidence>
<reference evidence="1 2" key="1">
    <citation type="submission" date="2019-10" db="EMBL/GenBank/DDBJ databases">
        <title>Complete genome sequence of Variovorax paradoxus 5C-2.</title>
        <authorList>
            <person name="Gogoleva N.E."/>
            <person name="Balkin A.S."/>
        </authorList>
    </citation>
    <scope>NUCLEOTIDE SEQUENCE [LARGE SCALE GENOMIC DNA]</scope>
    <source>
        <strain evidence="1 2">5C-2</strain>
    </source>
</reference>